<evidence type="ECO:0000313" key="1">
    <source>
        <dbReference type="EMBL" id="RHC89529.1"/>
    </source>
</evidence>
<reference evidence="1 2" key="1">
    <citation type="submission" date="2018-08" db="EMBL/GenBank/DDBJ databases">
        <title>A genome reference for cultivated species of the human gut microbiota.</title>
        <authorList>
            <person name="Zou Y."/>
            <person name="Xue W."/>
            <person name="Luo G."/>
        </authorList>
    </citation>
    <scope>NUCLEOTIDE SEQUENCE [LARGE SCALE GENOMIC DNA]</scope>
    <source>
        <strain evidence="1 2">AM34-17</strain>
    </source>
</reference>
<dbReference type="AlphaFoldDB" id="A0A3R6B829"/>
<protein>
    <submittedName>
        <fullName evidence="1">Uncharacterized protein</fullName>
    </submittedName>
</protein>
<comment type="caution">
    <text evidence="1">The sequence shown here is derived from an EMBL/GenBank/DDBJ whole genome shotgun (WGS) entry which is preliminary data.</text>
</comment>
<dbReference type="EMBL" id="QSII01000002">
    <property type="protein sequence ID" value="RHC89529.1"/>
    <property type="molecule type" value="Genomic_DNA"/>
</dbReference>
<dbReference type="Proteomes" id="UP000286260">
    <property type="component" value="Unassembled WGS sequence"/>
</dbReference>
<evidence type="ECO:0000313" key="2">
    <source>
        <dbReference type="Proteomes" id="UP000286260"/>
    </source>
</evidence>
<accession>A0A3R6B829</accession>
<gene>
    <name evidence="1" type="ORF">DW828_03040</name>
</gene>
<organism evidence="1 2">
    <name type="scientific">Parabacteroides merdae</name>
    <dbReference type="NCBI Taxonomy" id="46503"/>
    <lineage>
        <taxon>Bacteria</taxon>
        <taxon>Pseudomonadati</taxon>
        <taxon>Bacteroidota</taxon>
        <taxon>Bacteroidia</taxon>
        <taxon>Bacteroidales</taxon>
        <taxon>Tannerellaceae</taxon>
        <taxon>Parabacteroides</taxon>
    </lineage>
</organism>
<name>A0A3R6B829_9BACT</name>
<sequence length="72" mass="8765">MLETENMYLCMDLSKADWHSYEDSFGTLEEKRLIRYIESIYPKLTKKYHNISLLRNEQDLNGKNMEEILFDR</sequence>
<proteinExistence type="predicted"/>